<evidence type="ECO:0000256" key="2">
    <source>
        <dbReference type="PIRSR" id="PIRSR000390-2"/>
    </source>
</evidence>
<dbReference type="Proteomes" id="UP000532866">
    <property type="component" value="Unassembled WGS sequence"/>
</dbReference>
<feature type="active site" description="Proton acceptor" evidence="1">
    <location>
        <position position="186"/>
    </location>
</feature>
<proteinExistence type="inferred from homology"/>
<dbReference type="InterPro" id="IPR015422">
    <property type="entry name" value="PyrdxlP-dep_Trfase_small"/>
</dbReference>
<keyword evidence="2 3" id="KW-0663">Pyridoxal phosphate</keyword>
<dbReference type="Gene3D" id="3.40.640.10">
    <property type="entry name" value="Type I PLP-dependent aspartate aminotransferase-like (Major domain)"/>
    <property type="match status" value="1"/>
</dbReference>
<dbReference type="InterPro" id="IPR015421">
    <property type="entry name" value="PyrdxlP-dep_Trfase_major"/>
</dbReference>
<evidence type="ECO:0000256" key="1">
    <source>
        <dbReference type="PIRSR" id="PIRSR000390-1"/>
    </source>
</evidence>
<comment type="caution">
    <text evidence="4">The sequence shown here is derived from an EMBL/GenBank/DDBJ whole genome shotgun (WGS) entry which is preliminary data.</text>
</comment>
<keyword evidence="4" id="KW-0808">Transferase</keyword>
<evidence type="ECO:0000313" key="4">
    <source>
        <dbReference type="EMBL" id="MBC1331685.1"/>
    </source>
</evidence>
<dbReference type="PANTHER" id="PTHR30244">
    <property type="entry name" value="TRANSAMINASE"/>
    <property type="match status" value="1"/>
</dbReference>
<evidence type="ECO:0000313" key="5">
    <source>
        <dbReference type="Proteomes" id="UP000532866"/>
    </source>
</evidence>
<gene>
    <name evidence="4" type="ORF">HB759_07025</name>
</gene>
<organism evidence="4 5">
    <name type="scientific">Listeria booriae</name>
    <dbReference type="NCBI Taxonomy" id="1552123"/>
    <lineage>
        <taxon>Bacteria</taxon>
        <taxon>Bacillati</taxon>
        <taxon>Bacillota</taxon>
        <taxon>Bacilli</taxon>
        <taxon>Bacillales</taxon>
        <taxon>Listeriaceae</taxon>
        <taxon>Listeria</taxon>
    </lineage>
</organism>
<feature type="modified residue" description="N6-(pyridoxal phosphate)lysine" evidence="2">
    <location>
        <position position="186"/>
    </location>
</feature>
<dbReference type="EMBL" id="JAAROL010000002">
    <property type="protein sequence ID" value="MBC1331685.1"/>
    <property type="molecule type" value="Genomic_DNA"/>
</dbReference>
<keyword evidence="4" id="KW-0032">Aminotransferase</keyword>
<dbReference type="GO" id="GO:0000271">
    <property type="term" value="P:polysaccharide biosynthetic process"/>
    <property type="evidence" value="ECO:0007669"/>
    <property type="project" value="TreeGrafter"/>
</dbReference>
<dbReference type="CDD" id="cd00616">
    <property type="entry name" value="AHBA_syn"/>
    <property type="match status" value="1"/>
</dbReference>
<dbReference type="SUPFAM" id="SSF53383">
    <property type="entry name" value="PLP-dependent transferases"/>
    <property type="match status" value="1"/>
</dbReference>
<dbReference type="Pfam" id="PF01041">
    <property type="entry name" value="DegT_DnrJ_EryC1"/>
    <property type="match status" value="1"/>
</dbReference>
<sequence length="371" mass="40928">MKKIQNTLPFISEQTKQNFLKGVTEILDSGNLILGQYTKKLEETTASYVGVKYAVAVSDATSAVQMILEKIGVRGYEVIFPTNTFISPVYAAQQAGAKIGIVDIQLQDYNIDFESLKAQITSDTKAVIVTHIAGTISPDMWKIKALCQENNITLIEDASHAYGAELDGIKAGAIGDIGIFSLYATKVVTAGTGGLITTNDEALYDYCQLARHHGNYGPMNQVLAGDSLISEMNALLGYLQAQEIEENLLKRQKIRQYYQEHLSAIFEERDIQFQEVASNVKSTFYKMIISSKNTASIAQLSEALLKKDIRTGHCYKIPLHQQPTLTMLGMIAECPNGDNYGAMHLSLPCHLNLTTEDLQFIVTNVKEALNE</sequence>
<accession>A0A7X0TP73</accession>
<comment type="similarity">
    <text evidence="3">Belongs to the DegT/DnrJ/EryC1 family.</text>
</comment>
<dbReference type="GO" id="GO:0008483">
    <property type="term" value="F:transaminase activity"/>
    <property type="evidence" value="ECO:0007669"/>
    <property type="project" value="UniProtKB-KW"/>
</dbReference>
<dbReference type="InterPro" id="IPR000653">
    <property type="entry name" value="DegT/StrS_aminotransferase"/>
</dbReference>
<name>A0A7X0TP73_9LIST</name>
<dbReference type="Gene3D" id="3.90.1150.10">
    <property type="entry name" value="Aspartate Aminotransferase, domain 1"/>
    <property type="match status" value="1"/>
</dbReference>
<dbReference type="PIRSF" id="PIRSF000390">
    <property type="entry name" value="PLP_StrS"/>
    <property type="match status" value="1"/>
</dbReference>
<dbReference type="RefSeq" id="WP_185352610.1">
    <property type="nucleotide sequence ID" value="NZ_JAARNB010000003.1"/>
</dbReference>
<reference evidence="4 5" key="1">
    <citation type="submission" date="2020-03" db="EMBL/GenBank/DDBJ databases">
        <title>Soil Listeria distribution.</title>
        <authorList>
            <person name="Liao J."/>
            <person name="Wiedmann M."/>
        </authorList>
    </citation>
    <scope>NUCLEOTIDE SEQUENCE [LARGE SCALE GENOMIC DNA]</scope>
    <source>
        <strain evidence="4 5">FSL L7-1833</strain>
    </source>
</reference>
<evidence type="ECO:0000256" key="3">
    <source>
        <dbReference type="RuleBase" id="RU004508"/>
    </source>
</evidence>
<dbReference type="InterPro" id="IPR015424">
    <property type="entry name" value="PyrdxlP-dep_Trfase"/>
</dbReference>
<protein>
    <submittedName>
        <fullName evidence="4">DegT/DnrJ/EryC1/StrS family aminotransferase</fullName>
    </submittedName>
</protein>
<dbReference type="GO" id="GO:0030170">
    <property type="term" value="F:pyridoxal phosphate binding"/>
    <property type="evidence" value="ECO:0007669"/>
    <property type="project" value="TreeGrafter"/>
</dbReference>
<dbReference type="AlphaFoldDB" id="A0A7X0TP73"/>
<dbReference type="PANTHER" id="PTHR30244:SF34">
    <property type="entry name" value="DTDP-4-AMINO-4,6-DIDEOXYGALACTOSE TRANSAMINASE"/>
    <property type="match status" value="1"/>
</dbReference>